<accession>A0ABT0LBN5</accession>
<dbReference type="Gene3D" id="3.10.450.50">
    <property type="match status" value="1"/>
</dbReference>
<dbReference type="InterPro" id="IPR036388">
    <property type="entry name" value="WH-like_DNA-bd_sf"/>
</dbReference>
<name>A0ABT0LBN5_9GAMM</name>
<dbReference type="EMBL" id="JAKIKS010000039">
    <property type="protein sequence ID" value="MCL1125084.1"/>
    <property type="molecule type" value="Genomic_DNA"/>
</dbReference>
<dbReference type="Pfam" id="PF08281">
    <property type="entry name" value="Sigma70_r4_2"/>
    <property type="match status" value="1"/>
</dbReference>
<protein>
    <recommendedName>
        <fullName evidence="1">RNA polymerase sigma factor 70 region 4 type 2 domain-containing protein</fullName>
    </recommendedName>
</protein>
<reference evidence="2 3" key="1">
    <citation type="submission" date="2022-01" db="EMBL/GenBank/DDBJ databases">
        <title>Whole genome-based taxonomy of the Shewanellaceae.</title>
        <authorList>
            <person name="Martin-Rodriguez A.J."/>
        </authorList>
    </citation>
    <scope>NUCLEOTIDE SEQUENCE [LARGE SCALE GENOMIC DNA]</scope>
    <source>
        <strain evidence="2 3">DSM 17177</strain>
    </source>
</reference>
<dbReference type="InterPro" id="IPR052704">
    <property type="entry name" value="ECF_Sigma-70_Domain"/>
</dbReference>
<dbReference type="InterPro" id="IPR032710">
    <property type="entry name" value="NTF2-like_dom_sf"/>
</dbReference>
<dbReference type="RefSeq" id="WP_248940364.1">
    <property type="nucleotide sequence ID" value="NZ_JAKIKS010000039.1"/>
</dbReference>
<dbReference type="InterPro" id="IPR013324">
    <property type="entry name" value="RNA_pol_sigma_r3/r4-like"/>
</dbReference>
<dbReference type="PANTHER" id="PTHR30173">
    <property type="entry name" value="SIGMA 19 FACTOR"/>
    <property type="match status" value="1"/>
</dbReference>
<dbReference type="Gene3D" id="1.10.10.10">
    <property type="entry name" value="Winged helix-like DNA-binding domain superfamily/Winged helix DNA-binding domain"/>
    <property type="match status" value="1"/>
</dbReference>
<feature type="domain" description="RNA polymerase sigma factor 70 region 4 type 2" evidence="1">
    <location>
        <begin position="3"/>
        <end position="42"/>
    </location>
</feature>
<keyword evidence="3" id="KW-1185">Reference proteome</keyword>
<organism evidence="2 3">
    <name type="scientific">Shewanella surugensis</name>
    <dbReference type="NCBI Taxonomy" id="212020"/>
    <lineage>
        <taxon>Bacteria</taxon>
        <taxon>Pseudomonadati</taxon>
        <taxon>Pseudomonadota</taxon>
        <taxon>Gammaproteobacteria</taxon>
        <taxon>Alteromonadales</taxon>
        <taxon>Shewanellaceae</taxon>
        <taxon>Shewanella</taxon>
    </lineage>
</organism>
<sequence length="180" mass="19924">MSERTAFILHDIFHFKFKEIADILNKSSATCRKLACRSRDKLNQKNTDVVTSVAQHQKMIDAFFVAIKEANMDGIINILSDDVVFYSDGGGKAAASKKVITGQEAVITWMLKVLHPAFSATGDRALTRRAIWYNGGPGLGLFSKGTIVTAFNFTLSGKGIESIFALRNPDKLKYFSNINR</sequence>
<dbReference type="InterPro" id="IPR013249">
    <property type="entry name" value="RNA_pol_sigma70_r4_t2"/>
</dbReference>
<dbReference type="SUPFAM" id="SSF88659">
    <property type="entry name" value="Sigma3 and sigma4 domains of RNA polymerase sigma factors"/>
    <property type="match status" value="1"/>
</dbReference>
<dbReference type="PANTHER" id="PTHR30173:SF43">
    <property type="entry name" value="ECF RNA POLYMERASE SIGMA FACTOR SIGI-RELATED"/>
    <property type="match status" value="1"/>
</dbReference>
<dbReference type="SUPFAM" id="SSF54427">
    <property type="entry name" value="NTF2-like"/>
    <property type="match status" value="1"/>
</dbReference>
<proteinExistence type="predicted"/>
<evidence type="ECO:0000259" key="1">
    <source>
        <dbReference type="Pfam" id="PF08281"/>
    </source>
</evidence>
<gene>
    <name evidence="2" type="ORF">L2764_11510</name>
</gene>
<evidence type="ECO:0000313" key="2">
    <source>
        <dbReference type="EMBL" id="MCL1125084.1"/>
    </source>
</evidence>
<dbReference type="Proteomes" id="UP001203423">
    <property type="component" value="Unassembled WGS sequence"/>
</dbReference>
<evidence type="ECO:0000313" key="3">
    <source>
        <dbReference type="Proteomes" id="UP001203423"/>
    </source>
</evidence>
<comment type="caution">
    <text evidence="2">The sequence shown here is derived from an EMBL/GenBank/DDBJ whole genome shotgun (WGS) entry which is preliminary data.</text>
</comment>